<dbReference type="PANTHER" id="PTHR23303">
    <property type="entry name" value="CARBOXYPEPTIDASE REGULATORY REGION-CONTAINING"/>
    <property type="match status" value="1"/>
</dbReference>
<evidence type="ECO:0000313" key="5">
    <source>
        <dbReference type="Proteomes" id="UP001193081"/>
    </source>
</evidence>
<dbReference type="Gene3D" id="2.60.40.10">
    <property type="entry name" value="Immunoglobulins"/>
    <property type="match status" value="1"/>
</dbReference>
<keyword evidence="5" id="KW-1185">Reference proteome</keyword>
<dbReference type="InterPro" id="IPR013783">
    <property type="entry name" value="Ig-like_fold"/>
</dbReference>
<keyword evidence="1 2" id="KW-0732">Signal</keyword>
<gene>
    <name evidence="4" type="ORF">EYB53_010655</name>
</gene>
<dbReference type="SUPFAM" id="SSF49478">
    <property type="entry name" value="Cna protein B-type domain"/>
    <property type="match status" value="2"/>
</dbReference>
<protein>
    <submittedName>
        <fullName evidence="4">Carboxypeptidase regulatory-like domain-containing protein</fullName>
    </submittedName>
</protein>
<dbReference type="InterPro" id="IPR008969">
    <property type="entry name" value="CarboxyPept-like_regulatory"/>
</dbReference>
<comment type="caution">
    <text evidence="4">The sequence shown here is derived from an EMBL/GenBank/DDBJ whole genome shotgun (WGS) entry which is preliminary data.</text>
</comment>
<dbReference type="Pfam" id="PF13620">
    <property type="entry name" value="CarboxypepD_reg"/>
    <property type="match status" value="4"/>
</dbReference>
<reference evidence="4 5" key="1">
    <citation type="submission" date="2021-03" db="EMBL/GenBank/DDBJ databases">
        <authorList>
            <person name="Grouzdev D.S."/>
        </authorList>
    </citation>
    <scope>NUCLEOTIDE SEQUENCE [LARGE SCALE GENOMIC DNA]</scope>
    <source>
        <strain evidence="4 5">M50-1</strain>
    </source>
</reference>
<dbReference type="SUPFAM" id="SSF53474">
    <property type="entry name" value="alpha/beta-Hydrolases"/>
    <property type="match status" value="1"/>
</dbReference>
<dbReference type="InterPro" id="IPR051417">
    <property type="entry name" value="SDr/BOS_complex"/>
</dbReference>
<dbReference type="Gene3D" id="3.40.50.1820">
    <property type="entry name" value="alpha/beta hydrolase"/>
    <property type="match status" value="1"/>
</dbReference>
<dbReference type="PANTHER" id="PTHR23303:SF14">
    <property type="entry name" value="BOS COMPLEX SUBUNIT NOMO1-RELATED"/>
    <property type="match status" value="1"/>
</dbReference>
<dbReference type="SUPFAM" id="SSF49464">
    <property type="entry name" value="Carboxypeptidase regulatory domain-like"/>
    <property type="match status" value="1"/>
</dbReference>
<proteinExistence type="predicted"/>
<sequence>MKMYPVLVLVLILLLPSASPTVAVLAPVATQPIWLDNQLDERPAAPTERQHALELRAEVELPSGMLFHGLHVVWRNSLNTVIGSAPVDASGRAVVPVNETGLFLAELLDPTGSAIPLAEPAIAVIEAHQPPPPPILLRPLASHSWIAPADAATSNEGAIQQSTGIITGVVRDETSAAPVSGVRVRAGSQSAITDSGGNYLITGLSSGQYKVQFIPQGQSSTLSYQGTPWLSVWHPNQLDESAAVAVTVVAGQSTTVNAELPRGAQVSGTLLFPLEPVGVRLNLQLLDVGGRTHTEIPFTWQGGGLQPFRFTTNALPPGMYTLRVRMNNGGSLQFASQYYNQRTTRSQADRITLSSAGVTNLGNIMIERGGSISGVVTTHTGSSSAILVEVFDADGDIVITTRTDWLGVYTLPVGLTRGFYRVGFGREPPSASSTPQFIPSYYNNQPDLASATPIEITSTTTLTGINAVVSTRGVIRGQVTNRAGEGLPAVSVSIYDTGNSLVGSVTTDTGGFYRSPPLRDGTYRLGFRPMNASAIYVPISSWDHPDQAIIRVRKNQVAQFDQQLELGGQLHGRVIAADTGMGLPAVMVSAVGYRFGSARVATAADGSFTIPGLPSDSYWIEVSPNRNNNASLAYYLTQVALLPQTRYALTAPDQIDGVEMSLARGGQISGRVTAADSGLPLSDVAVEVSDWTNRYIHTVYSDTNGNYRTAGLPDGDYKLIFSTRYWNSASRNYALGRLEPIALRQGGLVTSQNISLNHGAQVIGRIVASDGEPVRAWIDAYGATASRYSRSDPDGSFVLAGIVPGSVRIGFRGSILIDSAEGGEFHQVSEFYANKPSLSTADLVTLNAYQTFDLGDILLDGGEALSNYMITGRVLDHERNPIAGATVQIAGGAQVTSDAEGNYSVRDLPPGEYLVSVEAEGYRFASRTLRVPPNRYPIHFVGQPRASGLCVGNSGFSPGAPASTDSFFVAGHGLRTDTPSQTSCAFTVQVPRFFGATLPGRRFPDGTTAPGTVQIELMLRHPDGGSARVKLHDQDLEPIALTHRYRPVIIELSAEQSAALINDASAHGVVQLTDNQKWIDRVATPLVPGSNPIVVSGPAGLEVAWAGLRVKGAMYPIVFVHGWTGSPDTFRVFATGLRTQPFTLEPWPLTPRDIPHLDVSRMFLARGVYPNEHMVKLLSHYIEVTRQLFGTDKVNMIAHSRGGVISRLALEDATIASQIDNIVGISAPHHGFDTGQLPSINCVSSDDDVDDFSWRCLVTINNLSRRAMLNFNYGNECRSRFQQTLPFSNCVKQFTRQEQAAYTVNFWNFNGDGLLEIADEEALPPWLNSCPVRPQPQRDGAPLDGNFPLNHVSINSHPDVLAAVLRILRRPPNTSRQWEKLTRWEPYHCGGTSANLASTASAPDYQIALDHSGIISAGTTLSHTLALPSGEPTVVMVGPSDALMVSLRKPDGSLITPTNLPHGVTYTTTTSFGNVPIVAYSLATPVAGNWQVVINASTATNYALTAFVHTSVRLEAELEAGTLVPGTPIVIAARLNDRGTALGTSVSMQALLDGQVYPLRDDGQSGDAAAGDGIFTATLPAQSQARQASITVRATWPGGSRQSTLPLNVAEPLARIEGSNGLWLNEPTLDGRWRDLASYITISAPEQSFLHLSGVLRDEDGAELGPFAQIVQVWPGTSYIFVRLDGQLIRTARASGLLRLTDLRLSGTLQGRPTLHHTDLEVVASIPIDWRDIASESITAQFASSGVRGADGSLSFSATVQVDVADTYSWQGGLYTPDGQLVATSEPGQQRIDGEGLIHIRFAPGTLSDALSTPLELRTVVIEQATGPNVGYFGFDRGLATLEATSDWHVFLPLIRRGS</sequence>
<dbReference type="InterPro" id="IPR029058">
    <property type="entry name" value="AB_hydrolase_fold"/>
</dbReference>
<dbReference type="SUPFAM" id="SSF49452">
    <property type="entry name" value="Starch-binding domain-like"/>
    <property type="match status" value="2"/>
</dbReference>
<dbReference type="InterPro" id="IPR013784">
    <property type="entry name" value="Carb-bd-like_fold"/>
</dbReference>
<feature type="signal peptide" evidence="2">
    <location>
        <begin position="1"/>
        <end position="23"/>
    </location>
</feature>
<dbReference type="Gene3D" id="2.60.40.1120">
    <property type="entry name" value="Carboxypeptidase-like, regulatory domain"/>
    <property type="match status" value="3"/>
</dbReference>
<dbReference type="NCBIfam" id="NF041940">
    <property type="entry name" value="choice_anch_X"/>
    <property type="match status" value="1"/>
</dbReference>
<feature type="domain" description="GPI inositol-deacylase PGAP1-like alpha/beta" evidence="3">
    <location>
        <begin position="1115"/>
        <end position="1230"/>
    </location>
</feature>
<dbReference type="Pfam" id="PF07819">
    <property type="entry name" value="PGAP1"/>
    <property type="match status" value="1"/>
</dbReference>
<dbReference type="InterPro" id="IPR012908">
    <property type="entry name" value="PGAP1-ab_dom-like"/>
</dbReference>
<evidence type="ECO:0000256" key="1">
    <source>
        <dbReference type="ARBA" id="ARBA00022729"/>
    </source>
</evidence>
<accession>A0ABS4D9N8</accession>
<organism evidence="4 5">
    <name type="scientific">Candidatus Chloroploca mongolica</name>
    <dbReference type="NCBI Taxonomy" id="2528176"/>
    <lineage>
        <taxon>Bacteria</taxon>
        <taxon>Bacillati</taxon>
        <taxon>Chloroflexota</taxon>
        <taxon>Chloroflexia</taxon>
        <taxon>Chloroflexales</taxon>
        <taxon>Chloroflexineae</taxon>
        <taxon>Oscillochloridaceae</taxon>
        <taxon>Candidatus Chloroploca</taxon>
    </lineage>
</organism>
<dbReference type="Proteomes" id="UP001193081">
    <property type="component" value="Unassembled WGS sequence"/>
</dbReference>
<evidence type="ECO:0000256" key="2">
    <source>
        <dbReference type="SAM" id="SignalP"/>
    </source>
</evidence>
<evidence type="ECO:0000313" key="4">
    <source>
        <dbReference type="EMBL" id="MBP1466165.1"/>
    </source>
</evidence>
<dbReference type="RefSeq" id="WP_135478172.1">
    <property type="nucleotide sequence ID" value="NZ_SIJK02000016.1"/>
</dbReference>
<evidence type="ECO:0000259" key="3">
    <source>
        <dbReference type="Pfam" id="PF07819"/>
    </source>
</evidence>
<name>A0ABS4D9N8_9CHLR</name>
<feature type="chain" id="PRO_5046464498" evidence="2">
    <location>
        <begin position="24"/>
        <end position="1859"/>
    </location>
</feature>
<dbReference type="EMBL" id="SIJK02000016">
    <property type="protein sequence ID" value="MBP1466165.1"/>
    <property type="molecule type" value="Genomic_DNA"/>
</dbReference>